<dbReference type="RefSeq" id="WP_003812780.1">
    <property type="nucleotide sequence ID" value="NZ_CP022723.1"/>
</dbReference>
<proteinExistence type="predicted"/>
<organism evidence="1 3">
    <name type="scientific">Bifidobacterium bifidum</name>
    <dbReference type="NCBI Taxonomy" id="1681"/>
    <lineage>
        <taxon>Bacteria</taxon>
        <taxon>Bacillati</taxon>
        <taxon>Actinomycetota</taxon>
        <taxon>Actinomycetes</taxon>
        <taxon>Bifidobacteriales</taxon>
        <taxon>Bifidobacteriaceae</taxon>
        <taxon>Bifidobacterium</taxon>
    </lineage>
</organism>
<evidence type="ECO:0000313" key="4">
    <source>
        <dbReference type="Proteomes" id="UP000488776"/>
    </source>
</evidence>
<dbReference type="EMBL" id="JAAJBJ010000002">
    <property type="protein sequence ID" value="NGG36119.1"/>
    <property type="molecule type" value="Genomic_DNA"/>
</dbReference>
<reference evidence="1 3" key="1">
    <citation type="journal article" date="2019" name="Nat. Med.">
        <title>A library of human gut bacterial isolates paired with longitudinal multiomics data enables mechanistic microbiome research.</title>
        <authorList>
            <person name="Poyet M."/>
            <person name="Groussin M."/>
            <person name="Gibbons S.M."/>
            <person name="Avila-Pacheco J."/>
            <person name="Jiang X."/>
            <person name="Kearney S.M."/>
            <person name="Perrotta A.R."/>
            <person name="Berdy B."/>
            <person name="Zhao S."/>
            <person name="Lieberman T.D."/>
            <person name="Swanson P.K."/>
            <person name="Smith M."/>
            <person name="Roesemann S."/>
            <person name="Alexander J.E."/>
            <person name="Rich S.A."/>
            <person name="Livny J."/>
            <person name="Vlamakis H."/>
            <person name="Clish C."/>
            <person name="Bullock K."/>
            <person name="Deik A."/>
            <person name="Scott J."/>
            <person name="Pierce K.A."/>
            <person name="Xavier R.J."/>
            <person name="Alm E.J."/>
        </authorList>
    </citation>
    <scope>NUCLEOTIDE SEQUENCE [LARGE SCALE GENOMIC DNA]</scope>
    <source>
        <strain evidence="1 3">BIOML-A13</strain>
    </source>
</reference>
<accession>A0A7J5TR97</accession>
<dbReference type="AlphaFoldDB" id="A0A7J5TR97"/>
<comment type="caution">
    <text evidence="1">The sequence shown here is derived from an EMBL/GenBank/DDBJ whole genome shotgun (WGS) entry which is preliminary data.</text>
</comment>
<evidence type="ECO:0000313" key="2">
    <source>
        <dbReference type="EMBL" id="NGG36119.1"/>
    </source>
</evidence>
<evidence type="ECO:0000313" key="3">
    <source>
        <dbReference type="Proteomes" id="UP000451386"/>
    </source>
</evidence>
<dbReference type="Proteomes" id="UP000451386">
    <property type="component" value="Unassembled WGS sequence"/>
</dbReference>
<dbReference type="Proteomes" id="UP000488776">
    <property type="component" value="Unassembled WGS sequence"/>
</dbReference>
<dbReference type="EMBL" id="WDOP01000001">
    <property type="protein sequence ID" value="KAB7487631.1"/>
    <property type="molecule type" value="Genomic_DNA"/>
</dbReference>
<dbReference type="GeneID" id="93092409"/>
<protein>
    <submittedName>
        <fullName evidence="1">Uncharacterized protein</fullName>
    </submittedName>
</protein>
<reference evidence="2 4" key="2">
    <citation type="submission" date="2020-02" db="EMBL/GenBank/DDBJ databases">
        <title>Antibiotic susceptibility profiles of lactic acid bacteria isolated from the human vagina and genetic basis of atypical resistances.</title>
        <authorList>
            <person name="Sirichoat A."/>
            <person name="Florez A.B."/>
            <person name="Vazquez L."/>
            <person name="Buppasiri P."/>
            <person name="Panya M."/>
            <person name="Lulitanond V."/>
            <person name="Mayo B."/>
        </authorList>
    </citation>
    <scope>NUCLEOTIDE SEQUENCE [LARGE SCALE GENOMIC DNA]</scope>
    <source>
        <strain evidence="2 4">VA07-1AN</strain>
    </source>
</reference>
<name>A0A7J5TR97_BIFBI</name>
<gene>
    <name evidence="2" type="ORF">G5T23_03505</name>
    <name evidence="1" type="ORF">GBA83_01895</name>
</gene>
<sequence length="65" mass="7455">MVNILTTLFPAFAFLGIILFACDRQDKRKIELEKVKAKAEWDRASECFRDDVTQEGFEEIVEATG</sequence>
<evidence type="ECO:0000313" key="1">
    <source>
        <dbReference type="EMBL" id="KAB7487631.1"/>
    </source>
</evidence>